<evidence type="ECO:0000256" key="3">
    <source>
        <dbReference type="ARBA" id="ARBA00023295"/>
    </source>
</evidence>
<evidence type="ECO:0000259" key="8">
    <source>
        <dbReference type="PROSITE" id="PS50022"/>
    </source>
</evidence>
<feature type="compositionally biased region" description="Low complexity" evidence="6">
    <location>
        <begin position="6"/>
        <end position="40"/>
    </location>
</feature>
<dbReference type="InterPro" id="IPR000743">
    <property type="entry name" value="Glyco_hydro_28"/>
</dbReference>
<dbReference type="SUPFAM" id="SSF50952">
    <property type="entry name" value="Soluble quinoprotein glucose dehydrogenase"/>
    <property type="match status" value="1"/>
</dbReference>
<dbReference type="Gene3D" id="2.60.40.10">
    <property type="entry name" value="Immunoglobulins"/>
    <property type="match status" value="2"/>
</dbReference>
<evidence type="ECO:0000313" key="11">
    <source>
        <dbReference type="Proteomes" id="UP001500751"/>
    </source>
</evidence>
<dbReference type="PANTHER" id="PTHR19328">
    <property type="entry name" value="HEDGEHOG-INTERACTING PROTEIN"/>
    <property type="match status" value="1"/>
</dbReference>
<gene>
    <name evidence="10" type="ORF">GCM10009839_67500</name>
</gene>
<keyword evidence="2 5" id="KW-0378">Hydrolase</keyword>
<evidence type="ECO:0000313" key="10">
    <source>
        <dbReference type="EMBL" id="GAA2051137.1"/>
    </source>
</evidence>
<dbReference type="InterPro" id="IPR036116">
    <property type="entry name" value="FN3_sf"/>
</dbReference>
<keyword evidence="3 5" id="KW-0326">Glycosidase</keyword>
<dbReference type="SUPFAM" id="SSF49265">
    <property type="entry name" value="Fibronectin type III"/>
    <property type="match status" value="1"/>
</dbReference>
<dbReference type="InterPro" id="IPR011050">
    <property type="entry name" value="Pectin_lyase_fold/virulence"/>
</dbReference>
<dbReference type="InterPro" id="IPR013783">
    <property type="entry name" value="Ig-like_fold"/>
</dbReference>
<keyword evidence="4" id="KW-0624">Polysaccharide degradation</keyword>
<feature type="region of interest" description="Disordered" evidence="6">
    <location>
        <begin position="509"/>
        <end position="532"/>
    </location>
</feature>
<reference evidence="11" key="1">
    <citation type="journal article" date="2019" name="Int. J. Syst. Evol. Microbiol.">
        <title>The Global Catalogue of Microorganisms (GCM) 10K type strain sequencing project: providing services to taxonomists for standard genome sequencing and annotation.</title>
        <authorList>
            <consortium name="The Broad Institute Genomics Platform"/>
            <consortium name="The Broad Institute Genome Sequencing Center for Infectious Disease"/>
            <person name="Wu L."/>
            <person name="Ma J."/>
        </authorList>
    </citation>
    <scope>NUCLEOTIDE SEQUENCE [LARGE SCALE GENOMIC DNA]</scope>
    <source>
        <strain evidence="11">JCM 16014</strain>
    </source>
</reference>
<dbReference type="SMART" id="SM00060">
    <property type="entry name" value="FN3"/>
    <property type="match status" value="2"/>
</dbReference>
<comment type="caution">
    <text evidence="10">The sequence shown here is derived from an EMBL/GenBank/DDBJ whole genome shotgun (WGS) entry which is preliminary data.</text>
</comment>
<name>A0ABP5GQ82_9ACTN</name>
<feature type="domain" description="Fibronectin type-III" evidence="9">
    <location>
        <begin position="765"/>
        <end position="857"/>
    </location>
</feature>
<dbReference type="Pfam" id="PF07995">
    <property type="entry name" value="GSDH"/>
    <property type="match status" value="1"/>
</dbReference>
<proteinExistence type="inferred from homology"/>
<dbReference type="Pfam" id="PF00295">
    <property type="entry name" value="Glyco_hydro_28"/>
    <property type="match status" value="1"/>
</dbReference>
<dbReference type="InterPro" id="IPR008979">
    <property type="entry name" value="Galactose-bd-like_sf"/>
</dbReference>
<feature type="compositionally biased region" description="Low complexity" evidence="6">
    <location>
        <begin position="509"/>
        <end position="528"/>
    </location>
</feature>
<evidence type="ECO:0000259" key="9">
    <source>
        <dbReference type="PROSITE" id="PS50853"/>
    </source>
</evidence>
<dbReference type="InterPro" id="IPR012334">
    <property type="entry name" value="Pectin_lyas_fold"/>
</dbReference>
<keyword evidence="7" id="KW-0732">Signal</keyword>
<dbReference type="InterPro" id="IPR011041">
    <property type="entry name" value="Quinoprot_gluc/sorb_DH_b-prop"/>
</dbReference>
<dbReference type="Pfam" id="PF00041">
    <property type="entry name" value="fn3"/>
    <property type="match status" value="2"/>
</dbReference>
<dbReference type="Gene3D" id="2.60.120.260">
    <property type="entry name" value="Galactose-binding domain-like"/>
    <property type="match status" value="1"/>
</dbReference>
<sequence>MAALALTSAQSTALAAPSPTTPPGAASPAAASPGATTPPTFNVKTYGATGNGSTNDSPAINKAVTAANAAGGGTVEFPSGTYKSANTIHLKSNVTIQLDTGSKIVGSSAKTYDAAESNPYSQYQDYGHSHFHDAMFFGDKVSNVSFTGSGTIDGGGNLITGNPGAGQADKILSLTRCTNLTLSGITLARGGHFGALINGCDGVTSDHLTIATSNDRDGWNIISTTHVAITNITISSNDDALVFKSDYALGAALPSGHVTVTHATLTARCCNALMFGSETCGSFTDYQFQEVAILGAGKSGLGMVSMDGADISDVHYKDITMSGVHSPIMQKIGTRLRCGGSPTVGHISNVTYENITGTGVANTAYSPTIWGADSSHQITDETFTNVDLTVPGGNGTMSTGVPSNSATDYNPNSIGTRPAYGWYLHNVSGIHFTGASLKSAATDGRPAVIANAGSDITFDGLTAQTSTTSPYDIGFQNINGYCLSNSHTTSGGSLHVSKSGSTQACSAAASTTPTTTTTTSTTATPTATDPLLSLNKPATASSSGGCCAPSNVDDNLSTTRWASTAGTDPQWISIDLGTTAHISRVRLQWDASCATAYEIDTSADRTTWTKIYSTTAGQGGVEDLTALNGTGRYVRMYGTHRCRNDSTHGYSLQELGVYGTTTTDTTPPTPPGTPTLVSDTANSVTVAWTASTDNVGVTGYDIYHDGQLCAQVDGSTLTATCGSLSPNVAYGFYINARDAAGNVSQPSGTLSVTTPPSGDTTPPTAPTSVHTTAVTSSSVTLAWTASTDNVGVAGYRVYNVVNGTRTKVGTADATTTSTQVDGLTPSTAYHFQVTAYDANANESAGSTPILDVTTTAASTCSPSQGVCTAKQVGTDDDVVWGLVTLPDGTILFTERDAHDIVHLNPKTGAKKTIGTVPNAQSTDGEGGLTGLEINPVSFGTDHWLYIMHTSPTDNRIVRIKYDPTADTLQTSSEQILLTGIDRNKYHNGGRLRFSPDGKYLFAGTGDAQNGANAQNTSSLNGKVLRINPDGSIPADNPFHNAVWSYGHRNVQGLAFDSQGRLWEQEFGNSIMDETNLIVKGGNYGWPSCEGTSGTCGTSGFIAPKHTYPVAEGSCSGITIIRDYLYVACQRGTRLYREQISGSSLTNVQQFFVGTYGRLRTVEPAPDGGMWMATSNNGDKDSTPHNSNNQIFHVTVA</sequence>
<dbReference type="Pfam" id="PF22633">
    <property type="entry name" value="F5_F8_type_C_2"/>
    <property type="match status" value="1"/>
</dbReference>
<feature type="domain" description="F5/8 type C" evidence="8">
    <location>
        <begin position="519"/>
        <end position="660"/>
    </location>
</feature>
<dbReference type="SUPFAM" id="SSF49785">
    <property type="entry name" value="Galactose-binding domain-like"/>
    <property type="match status" value="1"/>
</dbReference>
<dbReference type="InterPro" id="IPR000421">
    <property type="entry name" value="FA58C"/>
</dbReference>
<evidence type="ECO:0000256" key="4">
    <source>
        <dbReference type="ARBA" id="ARBA00023326"/>
    </source>
</evidence>
<feature type="signal peptide" evidence="7">
    <location>
        <begin position="1"/>
        <end position="15"/>
    </location>
</feature>
<keyword evidence="4" id="KW-0119">Carbohydrate metabolism</keyword>
<accession>A0ABP5GQ82</accession>
<dbReference type="InterPro" id="IPR011042">
    <property type="entry name" value="6-blade_b-propeller_TolB-like"/>
</dbReference>
<dbReference type="EMBL" id="BAAAQN010000050">
    <property type="protein sequence ID" value="GAA2051137.1"/>
    <property type="molecule type" value="Genomic_DNA"/>
</dbReference>
<evidence type="ECO:0000256" key="2">
    <source>
        <dbReference type="ARBA" id="ARBA00022801"/>
    </source>
</evidence>
<organism evidence="10 11">
    <name type="scientific">Catenulispora yoronensis</name>
    <dbReference type="NCBI Taxonomy" id="450799"/>
    <lineage>
        <taxon>Bacteria</taxon>
        <taxon>Bacillati</taxon>
        <taxon>Actinomycetota</taxon>
        <taxon>Actinomycetes</taxon>
        <taxon>Catenulisporales</taxon>
        <taxon>Catenulisporaceae</taxon>
        <taxon>Catenulispora</taxon>
    </lineage>
</organism>
<dbReference type="PANTHER" id="PTHR19328:SF13">
    <property type="entry name" value="HIPL1 PROTEIN"/>
    <property type="match status" value="1"/>
</dbReference>
<dbReference type="InterPro" id="IPR003961">
    <property type="entry name" value="FN3_dom"/>
</dbReference>
<feature type="domain" description="Fibronectin type-III" evidence="9">
    <location>
        <begin position="670"/>
        <end position="757"/>
    </location>
</feature>
<dbReference type="Gene3D" id="2.120.10.30">
    <property type="entry name" value="TolB, C-terminal domain"/>
    <property type="match status" value="1"/>
</dbReference>
<protein>
    <submittedName>
        <fullName evidence="10">Uncharacterized protein</fullName>
    </submittedName>
</protein>
<evidence type="ECO:0000256" key="7">
    <source>
        <dbReference type="SAM" id="SignalP"/>
    </source>
</evidence>
<dbReference type="InterPro" id="IPR012938">
    <property type="entry name" value="Glc/Sorbosone_DH"/>
</dbReference>
<feature type="region of interest" description="Disordered" evidence="6">
    <location>
        <begin position="6"/>
        <end position="55"/>
    </location>
</feature>
<feature type="region of interest" description="Disordered" evidence="6">
    <location>
        <begin position="743"/>
        <end position="769"/>
    </location>
</feature>
<keyword evidence="11" id="KW-1185">Reference proteome</keyword>
<dbReference type="PROSITE" id="PS50022">
    <property type="entry name" value="FA58C_3"/>
    <property type="match status" value="1"/>
</dbReference>
<dbReference type="Proteomes" id="UP001500751">
    <property type="component" value="Unassembled WGS sequence"/>
</dbReference>
<feature type="chain" id="PRO_5045904218" evidence="7">
    <location>
        <begin position="16"/>
        <end position="1196"/>
    </location>
</feature>
<dbReference type="SUPFAM" id="SSF51126">
    <property type="entry name" value="Pectin lyase-like"/>
    <property type="match status" value="1"/>
</dbReference>
<dbReference type="Gene3D" id="2.160.20.10">
    <property type="entry name" value="Single-stranded right-handed beta-helix, Pectin lyase-like"/>
    <property type="match status" value="1"/>
</dbReference>
<evidence type="ECO:0000256" key="5">
    <source>
        <dbReference type="RuleBase" id="RU361169"/>
    </source>
</evidence>
<evidence type="ECO:0000256" key="1">
    <source>
        <dbReference type="ARBA" id="ARBA00008834"/>
    </source>
</evidence>
<feature type="compositionally biased region" description="Polar residues" evidence="6">
    <location>
        <begin position="743"/>
        <end position="752"/>
    </location>
</feature>
<comment type="similarity">
    <text evidence="1 5">Belongs to the glycosyl hydrolase 28 family.</text>
</comment>
<dbReference type="CDD" id="cd00063">
    <property type="entry name" value="FN3"/>
    <property type="match status" value="2"/>
</dbReference>
<dbReference type="PROSITE" id="PS50853">
    <property type="entry name" value="FN3"/>
    <property type="match status" value="2"/>
</dbReference>
<evidence type="ECO:0000256" key="6">
    <source>
        <dbReference type="SAM" id="MobiDB-lite"/>
    </source>
</evidence>
<feature type="compositionally biased region" description="Low complexity" evidence="6">
    <location>
        <begin position="753"/>
        <end position="769"/>
    </location>
</feature>